<dbReference type="Proteomes" id="UP001152798">
    <property type="component" value="Chromosome 6"/>
</dbReference>
<dbReference type="AlphaFoldDB" id="A0A9P0MW01"/>
<comment type="subcellular location">
    <subcellularLocation>
        <location evidence="1">Cytoplasm</location>
    </subcellularLocation>
</comment>
<evidence type="ECO:0000313" key="18">
    <source>
        <dbReference type="Proteomes" id="UP001152798"/>
    </source>
</evidence>
<protein>
    <recommendedName>
        <fullName evidence="5 14">Pyrroline-5-carboxylate reductase</fullName>
        <ecNumber evidence="4 14">1.5.1.2</ecNumber>
    </recommendedName>
</protein>
<evidence type="ECO:0000256" key="4">
    <source>
        <dbReference type="ARBA" id="ARBA00012855"/>
    </source>
</evidence>
<feature type="domain" description="Pyrroline-5-carboxylate reductase dimerisation" evidence="16">
    <location>
        <begin position="163"/>
        <end position="264"/>
    </location>
</feature>
<feature type="binding site" evidence="13">
    <location>
        <begin position="69"/>
        <end position="72"/>
    </location>
    <ligand>
        <name>NADP(+)</name>
        <dbReference type="ChEBI" id="CHEBI:58349"/>
    </ligand>
</feature>
<evidence type="ECO:0000256" key="6">
    <source>
        <dbReference type="ARBA" id="ARBA00022490"/>
    </source>
</evidence>
<sequence>MNLGFIGAGKLAHALAKGFIAAGLTKGNLLTVSCAPEDTLSAETFKQLGATINYDNKEIIKKSEVTIIAVKPDVIPQVLTDIKDVVTKKNLLLSVAMGVTIKQLEQGLPGNSRVIRVMPNTPALVREGATVYVSGTHATEQDCDLTKQLFGSVGICERVNEYILDPVTALSGSGPAFIYTVIEALSDGAVRMGMARDLAYKLAAQTVVGAGKMVLNTQTHPGVLKDNVTSPAGSTCEGLHHLEENGVRSAFIKAIEGATKKCRETAKKQ</sequence>
<evidence type="ECO:0000256" key="9">
    <source>
        <dbReference type="ARBA" id="ARBA00022857"/>
    </source>
</evidence>
<dbReference type="SUPFAM" id="SSF51735">
    <property type="entry name" value="NAD(P)-binding Rossmann-fold domains"/>
    <property type="match status" value="1"/>
</dbReference>
<dbReference type="Gene3D" id="3.40.50.720">
    <property type="entry name" value="NAD(P)-binding Rossmann-like Domain"/>
    <property type="match status" value="1"/>
</dbReference>
<dbReference type="EC" id="1.5.1.2" evidence="4 14"/>
<dbReference type="FunFam" id="3.40.50.720:FF:000190">
    <property type="entry name" value="Pyrroline-5-carboxylate reductase"/>
    <property type="match status" value="1"/>
</dbReference>
<gene>
    <name evidence="17" type="ORF">NEZAVI_LOCUS14337</name>
</gene>
<dbReference type="PROSITE" id="PS00521">
    <property type="entry name" value="P5CR"/>
    <property type="match status" value="1"/>
</dbReference>
<dbReference type="GO" id="GO:0055129">
    <property type="term" value="P:L-proline biosynthetic process"/>
    <property type="evidence" value="ECO:0007669"/>
    <property type="project" value="TreeGrafter"/>
</dbReference>
<evidence type="ECO:0000256" key="12">
    <source>
        <dbReference type="ARBA" id="ARBA00052690"/>
    </source>
</evidence>
<dbReference type="GO" id="GO:0005737">
    <property type="term" value="C:cytoplasm"/>
    <property type="evidence" value="ECO:0007669"/>
    <property type="project" value="UniProtKB-SubCell"/>
</dbReference>
<name>A0A9P0MW01_NEZVI</name>
<dbReference type="Gene3D" id="1.10.3730.10">
    <property type="entry name" value="ProC C-terminal domain-like"/>
    <property type="match status" value="1"/>
</dbReference>
<feature type="binding site" evidence="13">
    <location>
        <position position="56"/>
    </location>
    <ligand>
        <name>NADPH</name>
        <dbReference type="ChEBI" id="CHEBI:57783"/>
    </ligand>
</feature>
<evidence type="ECO:0000259" key="15">
    <source>
        <dbReference type="Pfam" id="PF03807"/>
    </source>
</evidence>
<evidence type="ECO:0000259" key="16">
    <source>
        <dbReference type="Pfam" id="PF14748"/>
    </source>
</evidence>
<keyword evidence="18" id="KW-1185">Reference proteome</keyword>
<accession>A0A9P0MW01</accession>
<dbReference type="SUPFAM" id="SSF48179">
    <property type="entry name" value="6-phosphogluconate dehydrogenase C-terminal domain-like"/>
    <property type="match status" value="1"/>
</dbReference>
<organism evidence="17 18">
    <name type="scientific">Nezara viridula</name>
    <name type="common">Southern green stink bug</name>
    <name type="synonym">Cimex viridulus</name>
    <dbReference type="NCBI Taxonomy" id="85310"/>
    <lineage>
        <taxon>Eukaryota</taxon>
        <taxon>Metazoa</taxon>
        <taxon>Ecdysozoa</taxon>
        <taxon>Arthropoda</taxon>
        <taxon>Hexapoda</taxon>
        <taxon>Insecta</taxon>
        <taxon>Pterygota</taxon>
        <taxon>Neoptera</taxon>
        <taxon>Paraneoptera</taxon>
        <taxon>Hemiptera</taxon>
        <taxon>Heteroptera</taxon>
        <taxon>Panheteroptera</taxon>
        <taxon>Pentatomomorpha</taxon>
        <taxon>Pentatomoidea</taxon>
        <taxon>Pentatomidae</taxon>
        <taxon>Pentatominae</taxon>
        <taxon>Nezara</taxon>
    </lineage>
</organism>
<evidence type="ECO:0000313" key="17">
    <source>
        <dbReference type="EMBL" id="CAH1406390.1"/>
    </source>
</evidence>
<dbReference type="OrthoDB" id="10263291at2759"/>
<comment type="catalytic activity">
    <reaction evidence="11">
        <text>L-proline + NAD(+) = (S)-1-pyrroline-5-carboxylate + NADH + 2 H(+)</text>
        <dbReference type="Rhea" id="RHEA:14105"/>
        <dbReference type="ChEBI" id="CHEBI:15378"/>
        <dbReference type="ChEBI" id="CHEBI:17388"/>
        <dbReference type="ChEBI" id="CHEBI:57540"/>
        <dbReference type="ChEBI" id="CHEBI:57945"/>
        <dbReference type="ChEBI" id="CHEBI:60039"/>
        <dbReference type="EC" id="1.5.1.2"/>
    </reaction>
</comment>
<dbReference type="InterPro" id="IPR028939">
    <property type="entry name" value="P5C_Rdtase_cat_N"/>
</dbReference>
<feature type="domain" description="Pyrroline-5-carboxylate reductase catalytic N-terminal" evidence="15">
    <location>
        <begin position="3"/>
        <end position="97"/>
    </location>
</feature>
<evidence type="ECO:0000256" key="13">
    <source>
        <dbReference type="PIRSR" id="PIRSR000193-1"/>
    </source>
</evidence>
<keyword evidence="8 14" id="KW-0641">Proline biosynthesis</keyword>
<comment type="pathway">
    <text evidence="2 14">Amino-acid biosynthesis; L-proline biosynthesis; L-proline from L-glutamate 5-semialdehyde: step 1/1.</text>
</comment>
<dbReference type="InterPro" id="IPR029036">
    <property type="entry name" value="P5CR_dimer"/>
</dbReference>
<keyword evidence="7 14" id="KW-0028">Amino-acid biosynthesis</keyword>
<dbReference type="FunFam" id="1.10.3730.10:FF:000001">
    <property type="entry name" value="Pyrroline-5-carboxylate reductase"/>
    <property type="match status" value="1"/>
</dbReference>
<feature type="binding site" evidence="13">
    <location>
        <begin position="6"/>
        <end position="11"/>
    </location>
    <ligand>
        <name>NADP(+)</name>
        <dbReference type="ChEBI" id="CHEBI:58349"/>
    </ligand>
</feature>
<evidence type="ECO:0000256" key="7">
    <source>
        <dbReference type="ARBA" id="ARBA00022605"/>
    </source>
</evidence>
<dbReference type="PANTHER" id="PTHR11645">
    <property type="entry name" value="PYRROLINE-5-CARBOXYLATE REDUCTASE"/>
    <property type="match status" value="1"/>
</dbReference>
<dbReference type="EMBL" id="OV725082">
    <property type="protein sequence ID" value="CAH1406390.1"/>
    <property type="molecule type" value="Genomic_DNA"/>
</dbReference>
<evidence type="ECO:0000256" key="14">
    <source>
        <dbReference type="RuleBase" id="RU003903"/>
    </source>
</evidence>
<keyword evidence="9 13" id="KW-0521">NADP</keyword>
<dbReference type="NCBIfam" id="TIGR00112">
    <property type="entry name" value="proC"/>
    <property type="match status" value="1"/>
</dbReference>
<evidence type="ECO:0000256" key="5">
    <source>
        <dbReference type="ARBA" id="ARBA00021413"/>
    </source>
</evidence>
<proteinExistence type="inferred from homology"/>
<dbReference type="Pfam" id="PF14748">
    <property type="entry name" value="P5CR_dimer"/>
    <property type="match status" value="1"/>
</dbReference>
<dbReference type="InterPro" id="IPR008927">
    <property type="entry name" value="6-PGluconate_DH-like_C_sf"/>
</dbReference>
<dbReference type="InterPro" id="IPR053790">
    <property type="entry name" value="P5CR-like_CS"/>
</dbReference>
<evidence type="ECO:0000256" key="10">
    <source>
        <dbReference type="ARBA" id="ARBA00023002"/>
    </source>
</evidence>
<dbReference type="PANTHER" id="PTHR11645:SF62">
    <property type="entry name" value="PYRROLINE-5-CARBOXYLATE REDUCTASE"/>
    <property type="match status" value="1"/>
</dbReference>
<keyword evidence="6" id="KW-0963">Cytoplasm</keyword>
<evidence type="ECO:0000256" key="11">
    <source>
        <dbReference type="ARBA" id="ARBA00050547"/>
    </source>
</evidence>
<evidence type="ECO:0000256" key="2">
    <source>
        <dbReference type="ARBA" id="ARBA00005205"/>
    </source>
</evidence>
<dbReference type="InterPro" id="IPR000304">
    <property type="entry name" value="Pyrroline-COOH_reductase"/>
</dbReference>
<evidence type="ECO:0000256" key="1">
    <source>
        <dbReference type="ARBA" id="ARBA00004496"/>
    </source>
</evidence>
<dbReference type="HAMAP" id="MF_01925">
    <property type="entry name" value="P5C_reductase"/>
    <property type="match status" value="1"/>
</dbReference>
<dbReference type="InterPro" id="IPR036291">
    <property type="entry name" value="NAD(P)-bd_dom_sf"/>
</dbReference>
<keyword evidence="10 14" id="KW-0560">Oxidoreductase</keyword>
<comment type="catalytic activity">
    <reaction evidence="12 14">
        <text>L-proline + NADP(+) = (S)-1-pyrroline-5-carboxylate + NADPH + 2 H(+)</text>
        <dbReference type="Rhea" id="RHEA:14109"/>
        <dbReference type="ChEBI" id="CHEBI:15378"/>
        <dbReference type="ChEBI" id="CHEBI:17388"/>
        <dbReference type="ChEBI" id="CHEBI:57783"/>
        <dbReference type="ChEBI" id="CHEBI:58349"/>
        <dbReference type="ChEBI" id="CHEBI:60039"/>
        <dbReference type="EC" id="1.5.1.2"/>
    </reaction>
</comment>
<dbReference type="Pfam" id="PF03807">
    <property type="entry name" value="F420_oxidored"/>
    <property type="match status" value="1"/>
</dbReference>
<evidence type="ECO:0000256" key="8">
    <source>
        <dbReference type="ARBA" id="ARBA00022650"/>
    </source>
</evidence>
<dbReference type="PIRSF" id="PIRSF000193">
    <property type="entry name" value="Pyrrol-5-carb_rd"/>
    <property type="match status" value="1"/>
</dbReference>
<reference evidence="17" key="1">
    <citation type="submission" date="2022-01" db="EMBL/GenBank/DDBJ databases">
        <authorList>
            <person name="King R."/>
        </authorList>
    </citation>
    <scope>NUCLEOTIDE SEQUENCE</scope>
</reference>
<comment type="similarity">
    <text evidence="3 14">Belongs to the pyrroline-5-carboxylate reductase family.</text>
</comment>
<evidence type="ECO:0000256" key="3">
    <source>
        <dbReference type="ARBA" id="ARBA00005525"/>
    </source>
</evidence>
<dbReference type="GO" id="GO:0004735">
    <property type="term" value="F:pyrroline-5-carboxylate reductase activity"/>
    <property type="evidence" value="ECO:0007669"/>
    <property type="project" value="UniProtKB-EC"/>
</dbReference>